<feature type="compositionally biased region" description="Polar residues" evidence="1">
    <location>
        <begin position="236"/>
        <end position="250"/>
    </location>
</feature>
<reference evidence="2 3" key="1">
    <citation type="submission" date="2019-07" db="EMBL/GenBank/DDBJ databases">
        <title>The draft genome sequence of Aquimarina algiphila M91.</title>
        <authorList>
            <person name="Meng X."/>
        </authorList>
    </citation>
    <scope>NUCLEOTIDE SEQUENCE [LARGE SCALE GENOMIC DNA]</scope>
    <source>
        <strain evidence="2 3">M91</strain>
    </source>
</reference>
<comment type="caution">
    <text evidence="2">The sequence shown here is derived from an EMBL/GenBank/DDBJ whole genome shotgun (WGS) entry which is preliminary data.</text>
</comment>
<evidence type="ECO:0000313" key="3">
    <source>
        <dbReference type="Proteomes" id="UP000318833"/>
    </source>
</evidence>
<feature type="region of interest" description="Disordered" evidence="1">
    <location>
        <begin position="1"/>
        <end position="81"/>
    </location>
</feature>
<feature type="region of interest" description="Disordered" evidence="1">
    <location>
        <begin position="369"/>
        <end position="390"/>
    </location>
</feature>
<gene>
    <name evidence="2" type="ORF">FOF46_01220</name>
</gene>
<dbReference type="EMBL" id="VLNR01000002">
    <property type="protein sequence ID" value="TSE11278.1"/>
    <property type="molecule type" value="Genomic_DNA"/>
</dbReference>
<feature type="compositionally biased region" description="Low complexity" evidence="1">
    <location>
        <begin position="29"/>
        <end position="39"/>
    </location>
</feature>
<dbReference type="Proteomes" id="UP000318833">
    <property type="component" value="Unassembled WGS sequence"/>
</dbReference>
<name>A0A554VRM8_9FLAO</name>
<evidence type="ECO:0000256" key="1">
    <source>
        <dbReference type="SAM" id="MobiDB-lite"/>
    </source>
</evidence>
<evidence type="ECO:0000313" key="2">
    <source>
        <dbReference type="EMBL" id="TSE11278.1"/>
    </source>
</evidence>
<proteinExistence type="predicted"/>
<organism evidence="2 3">
    <name type="scientific">Aquimarina algiphila</name>
    <dbReference type="NCBI Taxonomy" id="2047982"/>
    <lineage>
        <taxon>Bacteria</taxon>
        <taxon>Pseudomonadati</taxon>
        <taxon>Bacteroidota</taxon>
        <taxon>Flavobacteriia</taxon>
        <taxon>Flavobacteriales</taxon>
        <taxon>Flavobacteriaceae</taxon>
        <taxon>Aquimarina</taxon>
    </lineage>
</organism>
<dbReference type="AlphaFoldDB" id="A0A554VRM8"/>
<dbReference type="RefSeq" id="WP_143915202.1">
    <property type="nucleotide sequence ID" value="NZ_CANMXV010000003.1"/>
</dbReference>
<accession>A0A554VRM8</accession>
<feature type="compositionally biased region" description="Basic and acidic residues" evidence="1">
    <location>
        <begin position="225"/>
        <end position="235"/>
    </location>
</feature>
<sequence>MAIGVSYDFDKMETGDFDGVITPEKVADTPQSEPTNESEPTPPPTPEPQQEETPTPEPQAEPEQKPEQENNDVGSPTPVVDKEAEILNFLNKKSNTSFKTIEEYNQSLTKEIEKEVVKEVQPEYDEETQKFLNFKKETGRGMQDWIKLNENHDNKSDMQLAFDKIKNDNKGINLNTEDLRILLSQELGVDTEDLDDLEHKDKLRLKVLANTFKNELKAEQEKYLTPLEKTEKPTEKSQPNGETITIGGQQISKEEHQKLREEYLQSSSQAVSELKGVEIDLVISDATGNKTHKLNYDFTDPDKQEMLAGSNDLDKLLLPYINEEGGLKHKELNQALFFGNPKNWEKVQKSMVQQAYSLGVNSVLKEERNIDFTTNPKPTEPKAKNGYGEVGVRPSGGFSVKFPFNP</sequence>
<keyword evidence="3" id="KW-1185">Reference proteome</keyword>
<feature type="region of interest" description="Disordered" evidence="1">
    <location>
        <begin position="225"/>
        <end position="250"/>
    </location>
</feature>
<protein>
    <submittedName>
        <fullName evidence="2">Uncharacterized protein</fullName>
    </submittedName>
</protein>